<accession>A0A6J8EIL2</accession>
<evidence type="ECO:0000259" key="1">
    <source>
        <dbReference type="PROSITE" id="PS50055"/>
    </source>
</evidence>
<dbReference type="PANTHER" id="PTHR19134">
    <property type="entry name" value="RECEPTOR-TYPE TYROSINE-PROTEIN PHOSPHATASE"/>
    <property type="match status" value="1"/>
</dbReference>
<evidence type="ECO:0000259" key="2">
    <source>
        <dbReference type="PROSITE" id="PS50056"/>
    </source>
</evidence>
<dbReference type="FunFam" id="3.90.190.10:FF:000185">
    <property type="entry name" value="Predicted protein"/>
    <property type="match status" value="1"/>
</dbReference>
<dbReference type="EC" id="3.1.3.48" evidence="3"/>
<evidence type="ECO:0000313" key="3">
    <source>
        <dbReference type="EMBL" id="CAC5418941.1"/>
    </source>
</evidence>
<feature type="domain" description="Tyrosine specific protein phosphatases" evidence="2">
    <location>
        <begin position="174"/>
        <end position="247"/>
    </location>
</feature>
<dbReference type="SMART" id="SM00194">
    <property type="entry name" value="PTPc"/>
    <property type="match status" value="1"/>
</dbReference>
<dbReference type="Proteomes" id="UP000507470">
    <property type="component" value="Unassembled WGS sequence"/>
</dbReference>
<dbReference type="Pfam" id="PF00102">
    <property type="entry name" value="Y_phosphatase"/>
    <property type="match status" value="1"/>
</dbReference>
<dbReference type="PANTHER" id="PTHR19134:SF553">
    <property type="entry name" value="TYROSINE-PROTEIN PHOSPHATASE 10D-RELATED"/>
    <property type="match status" value="1"/>
</dbReference>
<dbReference type="PROSITE" id="PS50055">
    <property type="entry name" value="TYR_PHOSPHATASE_PTP"/>
    <property type="match status" value="1"/>
</dbReference>
<name>A0A6J8EIL2_MYTCO</name>
<dbReference type="SMART" id="SM00404">
    <property type="entry name" value="PTPc_motif"/>
    <property type="match status" value="1"/>
</dbReference>
<dbReference type="InterPro" id="IPR000387">
    <property type="entry name" value="Tyr_Pase_dom"/>
</dbReference>
<dbReference type="EMBL" id="CACVKT020008964">
    <property type="protein sequence ID" value="CAC5418941.1"/>
    <property type="molecule type" value="Genomic_DNA"/>
</dbReference>
<feature type="domain" description="Tyrosine-protein phosphatase" evidence="1">
    <location>
        <begin position="22"/>
        <end position="256"/>
    </location>
</feature>
<dbReference type="PROSITE" id="PS00383">
    <property type="entry name" value="TYR_PHOSPHATASE_1"/>
    <property type="match status" value="1"/>
</dbReference>
<dbReference type="GO" id="GO:0004725">
    <property type="term" value="F:protein tyrosine phosphatase activity"/>
    <property type="evidence" value="ECO:0007669"/>
    <property type="project" value="UniProtKB-EC"/>
</dbReference>
<dbReference type="PROSITE" id="PS50056">
    <property type="entry name" value="TYR_PHOSPHATASE_2"/>
    <property type="match status" value="1"/>
</dbReference>
<sequence length="270" mass="31354">MQMFKSSINLYYSVEDVVIGYSRQRQLLCGFTRFDHSLVKLIGIEDEPGSDFINANYIPGFNSPREYIASQGPLPATLADFWRMVWEQNVCIIVMLTQLIERGRKKCELYWPENTNEKRFFGDIIVEVKGVSYLQDYALREIELHLGDVSRNVRHYNYLAWPDMGTPKTTSNMINFVDTIRQEVKPSTKGPMLVHCSAGVGRTGTFIIMDVLLQELRSGRKEVDIFGKILNMRNNRVNMVQTEDQYTFIFKCIKDFNDVTDDEEEEPSER</sequence>
<dbReference type="Gene3D" id="3.90.190.10">
    <property type="entry name" value="Protein tyrosine phosphatase superfamily"/>
    <property type="match status" value="1"/>
</dbReference>
<dbReference type="AlphaFoldDB" id="A0A6J8EIL2"/>
<dbReference type="InterPro" id="IPR003595">
    <property type="entry name" value="Tyr_Pase_cat"/>
</dbReference>
<dbReference type="InterPro" id="IPR016130">
    <property type="entry name" value="Tyr_Pase_AS"/>
</dbReference>
<dbReference type="OrthoDB" id="6272991at2759"/>
<evidence type="ECO:0000313" key="4">
    <source>
        <dbReference type="Proteomes" id="UP000507470"/>
    </source>
</evidence>
<keyword evidence="3" id="KW-0378">Hydrolase</keyword>
<dbReference type="InterPro" id="IPR000242">
    <property type="entry name" value="PTP_cat"/>
</dbReference>
<reference evidence="3 4" key="1">
    <citation type="submission" date="2020-06" db="EMBL/GenBank/DDBJ databases">
        <authorList>
            <person name="Li R."/>
            <person name="Bekaert M."/>
        </authorList>
    </citation>
    <scope>NUCLEOTIDE SEQUENCE [LARGE SCALE GENOMIC DNA]</scope>
    <source>
        <strain evidence="4">wild</strain>
    </source>
</reference>
<dbReference type="PRINTS" id="PR00700">
    <property type="entry name" value="PRTYPHPHTASE"/>
</dbReference>
<protein>
    <submittedName>
        <fullName evidence="3">PTPRB</fullName>
        <ecNumber evidence="3">3.1.3.48</ecNumber>
    </submittedName>
</protein>
<dbReference type="InterPro" id="IPR029021">
    <property type="entry name" value="Prot-tyrosine_phosphatase-like"/>
</dbReference>
<dbReference type="SUPFAM" id="SSF52799">
    <property type="entry name" value="(Phosphotyrosine protein) phosphatases II"/>
    <property type="match status" value="1"/>
</dbReference>
<proteinExistence type="predicted"/>
<dbReference type="InterPro" id="IPR050348">
    <property type="entry name" value="Protein-Tyr_Phosphatase"/>
</dbReference>
<organism evidence="3 4">
    <name type="scientific">Mytilus coruscus</name>
    <name type="common">Sea mussel</name>
    <dbReference type="NCBI Taxonomy" id="42192"/>
    <lineage>
        <taxon>Eukaryota</taxon>
        <taxon>Metazoa</taxon>
        <taxon>Spiralia</taxon>
        <taxon>Lophotrochozoa</taxon>
        <taxon>Mollusca</taxon>
        <taxon>Bivalvia</taxon>
        <taxon>Autobranchia</taxon>
        <taxon>Pteriomorphia</taxon>
        <taxon>Mytilida</taxon>
        <taxon>Mytiloidea</taxon>
        <taxon>Mytilidae</taxon>
        <taxon>Mytilinae</taxon>
        <taxon>Mytilus</taxon>
    </lineage>
</organism>
<keyword evidence="4" id="KW-1185">Reference proteome</keyword>
<gene>
    <name evidence="3" type="ORF">MCOR_51333</name>
</gene>